<dbReference type="InterPro" id="IPR018060">
    <property type="entry name" value="HTH_AraC"/>
</dbReference>
<dbReference type="InterPro" id="IPR037923">
    <property type="entry name" value="HTH-like"/>
</dbReference>
<dbReference type="AlphaFoldDB" id="A0A841UCQ1"/>
<dbReference type="InterPro" id="IPR009057">
    <property type="entry name" value="Homeodomain-like_sf"/>
</dbReference>
<dbReference type="CDD" id="cd06986">
    <property type="entry name" value="cupin_MmsR-like_N"/>
    <property type="match status" value="1"/>
</dbReference>
<evidence type="ECO:0000256" key="1">
    <source>
        <dbReference type="ARBA" id="ARBA00023015"/>
    </source>
</evidence>
<dbReference type="Gene3D" id="2.60.120.280">
    <property type="entry name" value="Regulatory protein AraC"/>
    <property type="match status" value="1"/>
</dbReference>
<dbReference type="GO" id="GO:0043565">
    <property type="term" value="F:sequence-specific DNA binding"/>
    <property type="evidence" value="ECO:0007669"/>
    <property type="project" value="InterPro"/>
</dbReference>
<dbReference type="InterPro" id="IPR003313">
    <property type="entry name" value="AraC-bd"/>
</dbReference>
<proteinExistence type="predicted"/>
<dbReference type="SUPFAM" id="SSF51215">
    <property type="entry name" value="Regulatory protein AraC"/>
    <property type="match status" value="1"/>
</dbReference>
<evidence type="ECO:0000259" key="4">
    <source>
        <dbReference type="PROSITE" id="PS01124"/>
    </source>
</evidence>
<accession>A0A841UCQ1</accession>
<protein>
    <submittedName>
        <fullName evidence="5">AraC family transcriptional regulator</fullName>
    </submittedName>
</protein>
<dbReference type="PRINTS" id="PR00032">
    <property type="entry name" value="HTHARAC"/>
</dbReference>
<dbReference type="PANTHER" id="PTHR43280">
    <property type="entry name" value="ARAC-FAMILY TRANSCRIPTIONAL REGULATOR"/>
    <property type="match status" value="1"/>
</dbReference>
<dbReference type="Pfam" id="PF02311">
    <property type="entry name" value="AraC_binding"/>
    <property type="match status" value="1"/>
</dbReference>
<reference evidence="5 6" key="1">
    <citation type="submission" date="2020-08" db="EMBL/GenBank/DDBJ databases">
        <title>Cohnella phylogeny.</title>
        <authorList>
            <person name="Dunlap C."/>
        </authorList>
    </citation>
    <scope>NUCLEOTIDE SEQUENCE [LARGE SCALE GENOMIC DNA]</scope>
    <source>
        <strain evidence="5 6">DSM 25239</strain>
    </source>
</reference>
<dbReference type="Proteomes" id="UP000553776">
    <property type="component" value="Unassembled WGS sequence"/>
</dbReference>
<dbReference type="PANTHER" id="PTHR43280:SF2">
    <property type="entry name" value="HTH-TYPE TRANSCRIPTIONAL REGULATOR EXSA"/>
    <property type="match status" value="1"/>
</dbReference>
<dbReference type="GO" id="GO:0003700">
    <property type="term" value="F:DNA-binding transcription factor activity"/>
    <property type="evidence" value="ECO:0007669"/>
    <property type="project" value="InterPro"/>
</dbReference>
<comment type="caution">
    <text evidence="5">The sequence shown here is derived from an EMBL/GenBank/DDBJ whole genome shotgun (WGS) entry which is preliminary data.</text>
</comment>
<dbReference type="EMBL" id="JACJVR010000150">
    <property type="protein sequence ID" value="MBB6695944.1"/>
    <property type="molecule type" value="Genomic_DNA"/>
</dbReference>
<evidence type="ECO:0000256" key="2">
    <source>
        <dbReference type="ARBA" id="ARBA00023125"/>
    </source>
</evidence>
<dbReference type="Pfam" id="PF12833">
    <property type="entry name" value="HTH_18"/>
    <property type="match status" value="1"/>
</dbReference>
<dbReference type="InterPro" id="IPR018062">
    <property type="entry name" value="HTH_AraC-typ_CS"/>
</dbReference>
<dbReference type="RefSeq" id="WP_185139892.1">
    <property type="nucleotide sequence ID" value="NZ_JACJVR010000150.1"/>
</dbReference>
<name>A0A841UCQ1_9BACL</name>
<evidence type="ECO:0000313" key="5">
    <source>
        <dbReference type="EMBL" id="MBB6695944.1"/>
    </source>
</evidence>
<dbReference type="SUPFAM" id="SSF46689">
    <property type="entry name" value="Homeodomain-like"/>
    <property type="match status" value="2"/>
</dbReference>
<gene>
    <name evidence="5" type="ORF">H7B90_31600</name>
</gene>
<feature type="domain" description="HTH araC/xylS-type" evidence="4">
    <location>
        <begin position="185"/>
        <end position="284"/>
    </location>
</feature>
<evidence type="ECO:0000256" key="3">
    <source>
        <dbReference type="ARBA" id="ARBA00023163"/>
    </source>
</evidence>
<keyword evidence="6" id="KW-1185">Reference proteome</keyword>
<sequence length="287" mass="32033">MGKTPTYRVVSNPVSTDPEDTGELTVLFAGESQTKPDHRVGPKIVDYYLLHHVLSGRGTFKIGDLKKELRAGHTFLIPPRQLVGYESDSEDPWRYRWVAFAGRQASALAEAAGLGPAHPVADTGERREPADYCRSIFEAFKARKSSASLEATGHLHLLLAALRDAATEAGPASLRPDSHAEELVRQVIGYLSTQYAEPVTIETMAEALGYNRAYLSRVFKRHAGMTPIAFLTQARVDHGRRLLRERPELTVEQIASSVGFRDALYFSKQFRRRYGESPTEYRQSSRS</sequence>
<dbReference type="PROSITE" id="PS01124">
    <property type="entry name" value="HTH_ARAC_FAMILY_2"/>
    <property type="match status" value="1"/>
</dbReference>
<keyword evidence="3" id="KW-0804">Transcription</keyword>
<dbReference type="PROSITE" id="PS00041">
    <property type="entry name" value="HTH_ARAC_FAMILY_1"/>
    <property type="match status" value="1"/>
</dbReference>
<dbReference type="InterPro" id="IPR020449">
    <property type="entry name" value="Tscrpt_reg_AraC-type_HTH"/>
</dbReference>
<keyword evidence="2" id="KW-0238">DNA-binding</keyword>
<organism evidence="5 6">
    <name type="scientific">Cohnella xylanilytica</name>
    <dbReference type="NCBI Taxonomy" id="557555"/>
    <lineage>
        <taxon>Bacteria</taxon>
        <taxon>Bacillati</taxon>
        <taxon>Bacillota</taxon>
        <taxon>Bacilli</taxon>
        <taxon>Bacillales</taxon>
        <taxon>Paenibacillaceae</taxon>
        <taxon>Cohnella</taxon>
    </lineage>
</organism>
<keyword evidence="1" id="KW-0805">Transcription regulation</keyword>
<evidence type="ECO:0000313" key="6">
    <source>
        <dbReference type="Proteomes" id="UP000553776"/>
    </source>
</evidence>
<dbReference type="SMART" id="SM00342">
    <property type="entry name" value="HTH_ARAC"/>
    <property type="match status" value="1"/>
</dbReference>
<dbReference type="Gene3D" id="1.10.10.60">
    <property type="entry name" value="Homeodomain-like"/>
    <property type="match status" value="2"/>
</dbReference>